<accession>A0A7X0MVT3</accession>
<feature type="transmembrane region" description="Helical" evidence="1">
    <location>
        <begin position="239"/>
        <end position="259"/>
    </location>
</feature>
<dbReference type="RefSeq" id="WP_166844636.1">
    <property type="nucleotide sequence ID" value="NZ_JAAONY010000002.1"/>
</dbReference>
<evidence type="ECO:0000259" key="2">
    <source>
        <dbReference type="PROSITE" id="PS50119"/>
    </source>
</evidence>
<comment type="caution">
    <text evidence="3">The sequence shown here is derived from an EMBL/GenBank/DDBJ whole genome shotgun (WGS) entry which is preliminary data.</text>
</comment>
<dbReference type="EMBL" id="JACHHT010000002">
    <property type="protein sequence ID" value="MBB6521733.1"/>
    <property type="molecule type" value="Genomic_DNA"/>
</dbReference>
<dbReference type="AlphaFoldDB" id="A0A7X0MVT3"/>
<dbReference type="Proteomes" id="UP000528457">
    <property type="component" value="Unassembled WGS sequence"/>
</dbReference>
<feature type="transmembrane region" description="Helical" evidence="1">
    <location>
        <begin position="203"/>
        <end position="227"/>
    </location>
</feature>
<evidence type="ECO:0000256" key="1">
    <source>
        <dbReference type="SAM" id="Phobius"/>
    </source>
</evidence>
<protein>
    <submittedName>
        <fullName evidence="3">Thioredoxin-like negative regulator of GroEL</fullName>
    </submittedName>
</protein>
<dbReference type="InParanoid" id="A0A7X0MVT3"/>
<dbReference type="GO" id="GO:0008270">
    <property type="term" value="F:zinc ion binding"/>
    <property type="evidence" value="ECO:0007669"/>
    <property type="project" value="InterPro"/>
</dbReference>
<sequence>MSYCRYHPSEPATFYCEQCHYHACRSCTNDSDSFDENSAQCFLCKSPMVSLGSAHTAEPFWRRIGKAFQYALGKESITALIITAVISLIGLYVPFVSLIALAFLYKYCFFCLEQTAHGNMTAPDISKATSGGLQILLQIVGLLVLSIGSTIVLAHFAGATIAILWMIFITAALPAAFMILAINKDFSQAINPGRQLELMGAIGPAYFILLILLFMMMSSVGVIHWMIGEQFSTIGQLSSTLISNYYSVVMFHLMGYVVFQYQDKLGIVAHEQDDKKNQRSDQQRLNAKLGMLLKDGDYQGASHLMQAQLARTPKDRELADRLLNLLLETKDLKALAKFTEDYFAQLFATEQHYKIGSRFQQIKTLIPDYRPQKMNLRLQLAEHLYEMGDHKQAALLLKNFHKDSQDKRLIVEAYQVMVQCLENLPNGKEQSRPYQQYVDKLSADLKKLAGNKGSAFKL</sequence>
<dbReference type="PROSITE" id="PS50119">
    <property type="entry name" value="ZF_BBOX"/>
    <property type="match status" value="1"/>
</dbReference>
<organism evidence="3 4">
    <name type="scientific">Pseudoteredinibacter isoporae</name>
    <dbReference type="NCBI Taxonomy" id="570281"/>
    <lineage>
        <taxon>Bacteria</taxon>
        <taxon>Pseudomonadati</taxon>
        <taxon>Pseudomonadota</taxon>
        <taxon>Gammaproteobacteria</taxon>
        <taxon>Cellvibrionales</taxon>
        <taxon>Cellvibrionaceae</taxon>
        <taxon>Pseudoteredinibacter</taxon>
    </lineage>
</organism>
<keyword evidence="1" id="KW-0812">Transmembrane</keyword>
<feature type="transmembrane region" description="Helical" evidence="1">
    <location>
        <begin position="77"/>
        <end position="105"/>
    </location>
</feature>
<feature type="domain" description="B box-type" evidence="2">
    <location>
        <begin position="1"/>
        <end position="28"/>
    </location>
</feature>
<feature type="transmembrane region" description="Helical" evidence="1">
    <location>
        <begin position="135"/>
        <end position="156"/>
    </location>
</feature>
<evidence type="ECO:0000313" key="4">
    <source>
        <dbReference type="Proteomes" id="UP000528457"/>
    </source>
</evidence>
<name>A0A7X0MVT3_9GAMM</name>
<reference evidence="3 4" key="1">
    <citation type="submission" date="2020-08" db="EMBL/GenBank/DDBJ databases">
        <title>Genomic Encyclopedia of Type Strains, Phase IV (KMG-IV): sequencing the most valuable type-strain genomes for metagenomic binning, comparative biology and taxonomic classification.</title>
        <authorList>
            <person name="Goeker M."/>
        </authorList>
    </citation>
    <scope>NUCLEOTIDE SEQUENCE [LARGE SCALE GENOMIC DNA]</scope>
    <source>
        <strain evidence="3 4">DSM 22368</strain>
    </source>
</reference>
<evidence type="ECO:0000313" key="3">
    <source>
        <dbReference type="EMBL" id="MBB6521733.1"/>
    </source>
</evidence>
<keyword evidence="1" id="KW-0472">Membrane</keyword>
<gene>
    <name evidence="3" type="ORF">HNR48_002018</name>
</gene>
<proteinExistence type="predicted"/>
<keyword evidence="1" id="KW-1133">Transmembrane helix</keyword>
<feature type="transmembrane region" description="Helical" evidence="1">
    <location>
        <begin position="162"/>
        <end position="182"/>
    </location>
</feature>
<keyword evidence="4" id="KW-1185">Reference proteome</keyword>
<dbReference type="InterPro" id="IPR000315">
    <property type="entry name" value="Znf_B-box"/>
</dbReference>